<organism evidence="1 2">
    <name type="scientific">Anaerosalibacter massiliensis</name>
    <dbReference type="NCBI Taxonomy" id="1347392"/>
    <lineage>
        <taxon>Bacteria</taxon>
        <taxon>Bacillati</taxon>
        <taxon>Bacillota</taxon>
        <taxon>Tissierellia</taxon>
        <taxon>Tissierellales</taxon>
        <taxon>Sporanaerobacteraceae</taxon>
        <taxon>Anaerosalibacter</taxon>
    </lineage>
</organism>
<name>A0A9X2MHY5_9FIRM</name>
<keyword evidence="2" id="KW-1185">Reference proteome</keyword>
<gene>
    <name evidence="1" type="ORF">NSA23_07775</name>
</gene>
<protein>
    <submittedName>
        <fullName evidence="1">Uncharacterized protein</fullName>
    </submittedName>
</protein>
<accession>A0A9X2MHY5</accession>
<dbReference type="RefSeq" id="WP_187116690.1">
    <property type="nucleotide sequence ID" value="NZ_CABKTM010000049.1"/>
</dbReference>
<dbReference type="EMBL" id="JANJZL010000004">
    <property type="protein sequence ID" value="MCR2044019.1"/>
    <property type="molecule type" value="Genomic_DNA"/>
</dbReference>
<dbReference type="AlphaFoldDB" id="A0A9X2MHY5"/>
<proteinExistence type="predicted"/>
<evidence type="ECO:0000313" key="1">
    <source>
        <dbReference type="EMBL" id="MCR2044019.1"/>
    </source>
</evidence>
<reference evidence="1" key="1">
    <citation type="submission" date="2022-07" db="EMBL/GenBank/DDBJ databases">
        <title>Enhanced cultured diversity of the mouse gut microbiota enables custom-made synthetic communities.</title>
        <authorList>
            <person name="Afrizal A."/>
        </authorList>
    </citation>
    <scope>NUCLEOTIDE SEQUENCE</scope>
    <source>
        <strain evidence="1">DSM 29482</strain>
    </source>
</reference>
<sequence>MYKFITNNKDKHSMKLIWKVFKISRSSYYKHLNKKESKRSIENRFLEGQILDI</sequence>
<evidence type="ECO:0000313" key="2">
    <source>
        <dbReference type="Proteomes" id="UP001142078"/>
    </source>
</evidence>
<dbReference type="Proteomes" id="UP001142078">
    <property type="component" value="Unassembled WGS sequence"/>
</dbReference>
<comment type="caution">
    <text evidence="1">The sequence shown here is derived from an EMBL/GenBank/DDBJ whole genome shotgun (WGS) entry which is preliminary data.</text>
</comment>